<evidence type="ECO:0000313" key="1">
    <source>
        <dbReference type="EMBL" id="OPJ81315.1"/>
    </source>
</evidence>
<comment type="caution">
    <text evidence="1">The sequence shown here is derived from an EMBL/GenBank/DDBJ whole genome shotgun (WGS) entry which is preliminary data.</text>
</comment>
<protein>
    <submittedName>
        <fullName evidence="1">Uncharacterized protein</fullName>
    </submittedName>
</protein>
<evidence type="ECO:0000313" key="2">
    <source>
        <dbReference type="Proteomes" id="UP000190648"/>
    </source>
</evidence>
<reference evidence="1 2" key="1">
    <citation type="submission" date="2016-02" db="EMBL/GenBank/DDBJ databases">
        <title>Band-tailed pigeon sequencing and assembly.</title>
        <authorList>
            <person name="Soares A.E."/>
            <person name="Novak B.J."/>
            <person name="Rice E.S."/>
            <person name="O'Connell B."/>
            <person name="Chang D."/>
            <person name="Weber S."/>
            <person name="Shapiro B."/>
        </authorList>
    </citation>
    <scope>NUCLEOTIDE SEQUENCE [LARGE SCALE GENOMIC DNA]</scope>
    <source>
        <strain evidence="1">BTP2013</strain>
        <tissue evidence="1">Blood</tissue>
    </source>
</reference>
<gene>
    <name evidence="1" type="ORF">AV530_009789</name>
</gene>
<keyword evidence="2" id="KW-1185">Reference proteome</keyword>
<dbReference type="Proteomes" id="UP000190648">
    <property type="component" value="Unassembled WGS sequence"/>
</dbReference>
<name>A0A1V4KAA6_PATFA</name>
<dbReference type="AlphaFoldDB" id="A0A1V4KAA6"/>
<accession>A0A1V4KAA6</accession>
<sequence length="90" mass="10390">MICKLAKWIFSKQVIGKKERCCMVRVAAINRTGGSVGTSRNSWLFGQDRSHKLVETAAKIIWKAFHASNKLDRQVEMSVFKNLRHRFELP</sequence>
<proteinExistence type="predicted"/>
<organism evidence="1 2">
    <name type="scientific">Patagioenas fasciata monilis</name>
    <dbReference type="NCBI Taxonomy" id="372326"/>
    <lineage>
        <taxon>Eukaryota</taxon>
        <taxon>Metazoa</taxon>
        <taxon>Chordata</taxon>
        <taxon>Craniata</taxon>
        <taxon>Vertebrata</taxon>
        <taxon>Euteleostomi</taxon>
        <taxon>Archelosauria</taxon>
        <taxon>Archosauria</taxon>
        <taxon>Dinosauria</taxon>
        <taxon>Saurischia</taxon>
        <taxon>Theropoda</taxon>
        <taxon>Coelurosauria</taxon>
        <taxon>Aves</taxon>
        <taxon>Neognathae</taxon>
        <taxon>Neoaves</taxon>
        <taxon>Columbimorphae</taxon>
        <taxon>Columbiformes</taxon>
        <taxon>Columbidae</taxon>
        <taxon>Patagioenas</taxon>
    </lineage>
</organism>
<dbReference type="EMBL" id="LSYS01003973">
    <property type="protein sequence ID" value="OPJ81315.1"/>
    <property type="molecule type" value="Genomic_DNA"/>
</dbReference>